<comment type="caution">
    <text evidence="8">The sequence shown here is derived from an EMBL/GenBank/DDBJ whole genome shotgun (WGS) entry which is preliminary data.</text>
</comment>
<dbReference type="GO" id="GO:0046210">
    <property type="term" value="P:nitric oxide catabolic process"/>
    <property type="evidence" value="ECO:0007669"/>
    <property type="project" value="TreeGrafter"/>
</dbReference>
<dbReference type="RefSeq" id="WP_163698784.1">
    <property type="nucleotide sequence ID" value="NZ_QXHD01000004.1"/>
</dbReference>
<evidence type="ECO:0000256" key="1">
    <source>
        <dbReference type="ARBA" id="ARBA00022617"/>
    </source>
</evidence>
<feature type="domain" description="Globin" evidence="7">
    <location>
        <begin position="1"/>
        <end position="134"/>
    </location>
</feature>
<keyword evidence="5" id="KW-0813">Transport</keyword>
<dbReference type="InterPro" id="IPR000971">
    <property type="entry name" value="Globin"/>
</dbReference>
<organism evidence="8 9">
    <name type="scientific">Adonisia turfae CCMR0081</name>
    <dbReference type="NCBI Taxonomy" id="2292702"/>
    <lineage>
        <taxon>Bacteria</taxon>
        <taxon>Bacillati</taxon>
        <taxon>Cyanobacteriota</taxon>
        <taxon>Adonisia</taxon>
        <taxon>Adonisia turfae</taxon>
    </lineage>
</organism>
<dbReference type="AlphaFoldDB" id="A0A6M0RKL4"/>
<dbReference type="EMBL" id="QXHD01000004">
    <property type="protein sequence ID" value="NEZ56797.1"/>
    <property type="molecule type" value="Genomic_DNA"/>
</dbReference>
<dbReference type="InterPro" id="IPR009050">
    <property type="entry name" value="Globin-like_sf"/>
</dbReference>
<dbReference type="PANTHER" id="PTHR43396">
    <property type="entry name" value="FLAVOHEMOPROTEIN"/>
    <property type="match status" value="1"/>
</dbReference>
<dbReference type="PROSITE" id="PS01033">
    <property type="entry name" value="GLOBIN"/>
    <property type="match status" value="2"/>
</dbReference>
<feature type="domain" description="Globin" evidence="7">
    <location>
        <begin position="148"/>
        <end position="283"/>
    </location>
</feature>
<evidence type="ECO:0000256" key="4">
    <source>
        <dbReference type="ARBA" id="ARBA00023004"/>
    </source>
</evidence>
<evidence type="ECO:0000259" key="7">
    <source>
        <dbReference type="PROSITE" id="PS01033"/>
    </source>
</evidence>
<keyword evidence="6" id="KW-0812">Transmembrane</keyword>
<proteinExistence type="inferred from homology"/>
<evidence type="ECO:0000256" key="5">
    <source>
        <dbReference type="RuleBase" id="RU000356"/>
    </source>
</evidence>
<keyword evidence="6" id="KW-1133">Transmembrane helix</keyword>
<accession>A0A6M0RKL4</accession>
<dbReference type="GO" id="GO:0020037">
    <property type="term" value="F:heme binding"/>
    <property type="evidence" value="ECO:0007669"/>
    <property type="project" value="InterPro"/>
</dbReference>
<keyword evidence="9" id="KW-1185">Reference proteome</keyword>
<name>A0A6M0RKL4_9CYAN</name>
<dbReference type="GO" id="GO:0071500">
    <property type="term" value="P:cellular response to nitrosative stress"/>
    <property type="evidence" value="ECO:0007669"/>
    <property type="project" value="TreeGrafter"/>
</dbReference>
<protein>
    <submittedName>
        <fullName evidence="8">Globin</fullName>
    </submittedName>
</protein>
<keyword evidence="6" id="KW-0472">Membrane</keyword>
<evidence type="ECO:0000256" key="3">
    <source>
        <dbReference type="ARBA" id="ARBA00022723"/>
    </source>
</evidence>
<dbReference type="PANTHER" id="PTHR43396:SF3">
    <property type="entry name" value="FLAVOHEMOPROTEIN"/>
    <property type="match status" value="1"/>
</dbReference>
<gene>
    <name evidence="8" type="ORF">DXZ20_14130</name>
</gene>
<feature type="transmembrane region" description="Helical" evidence="6">
    <location>
        <begin position="305"/>
        <end position="328"/>
    </location>
</feature>
<dbReference type="Gene3D" id="1.10.490.10">
    <property type="entry name" value="Globins"/>
    <property type="match status" value="2"/>
</dbReference>
<dbReference type="CDD" id="cd12131">
    <property type="entry name" value="HGbI-like"/>
    <property type="match status" value="2"/>
</dbReference>
<dbReference type="GO" id="GO:0005344">
    <property type="term" value="F:oxygen carrier activity"/>
    <property type="evidence" value="ECO:0007669"/>
    <property type="project" value="UniProtKB-KW"/>
</dbReference>
<dbReference type="SUPFAM" id="SSF46458">
    <property type="entry name" value="Globin-like"/>
    <property type="match status" value="2"/>
</dbReference>
<dbReference type="GO" id="GO:0071949">
    <property type="term" value="F:FAD binding"/>
    <property type="evidence" value="ECO:0007669"/>
    <property type="project" value="TreeGrafter"/>
</dbReference>
<sequence>MSLNVELLEQSFELVKPKADEFVGSFYNNLFTDYPAAQPLFEHSDMAKQQQMLKGALVMVIENLRKPEVLSNALKGLGARHVKYGALPEHYPLVGNSLLKTLEQYAGDAWTSDLKEAWAGAYGAITELMLEGADYTQEEVALESAPAEEGGLNVELLEQSFALVAPKADDLVSTFYEHLFTDYPDARPLFEHTDMAKQKQMLKGGLVMVVENLRKPDVLSKALKGLGARHVKYGALPAHYPLVGNSLLKTLEQYAGDAWTSDVKDAWVGAYGAITELMLEGADYDQQDIQLESVAAVPTEVPEGIGAGTTAGIIGGGAAALVILLMVLL</sequence>
<dbReference type="GO" id="GO:0046872">
    <property type="term" value="F:metal ion binding"/>
    <property type="evidence" value="ECO:0007669"/>
    <property type="project" value="UniProtKB-KW"/>
</dbReference>
<keyword evidence="4" id="KW-0408">Iron</keyword>
<dbReference type="GO" id="GO:0008941">
    <property type="term" value="F:nitric oxide dioxygenase NAD(P)H activity"/>
    <property type="evidence" value="ECO:0007669"/>
    <property type="project" value="TreeGrafter"/>
</dbReference>
<dbReference type="InterPro" id="IPR012292">
    <property type="entry name" value="Globin/Proto"/>
</dbReference>
<evidence type="ECO:0000313" key="8">
    <source>
        <dbReference type="EMBL" id="NEZ56797.1"/>
    </source>
</evidence>
<dbReference type="Proteomes" id="UP000481033">
    <property type="component" value="Unassembled WGS sequence"/>
</dbReference>
<keyword evidence="2 5" id="KW-0561">Oxygen transport</keyword>
<dbReference type="GO" id="GO:0019825">
    <property type="term" value="F:oxygen binding"/>
    <property type="evidence" value="ECO:0007669"/>
    <property type="project" value="InterPro"/>
</dbReference>
<keyword evidence="3" id="KW-0479">Metal-binding</keyword>
<evidence type="ECO:0000256" key="6">
    <source>
        <dbReference type="SAM" id="Phobius"/>
    </source>
</evidence>
<keyword evidence="1 5" id="KW-0349">Heme</keyword>
<evidence type="ECO:0000313" key="9">
    <source>
        <dbReference type="Proteomes" id="UP000481033"/>
    </source>
</evidence>
<dbReference type="Pfam" id="PF00042">
    <property type="entry name" value="Globin"/>
    <property type="match status" value="2"/>
</dbReference>
<evidence type="ECO:0000256" key="2">
    <source>
        <dbReference type="ARBA" id="ARBA00022621"/>
    </source>
</evidence>
<reference evidence="8 9" key="1">
    <citation type="journal article" date="2020" name="Microb. Ecol.">
        <title>Ecogenomics of the Marine Benthic Filamentous Cyanobacterium Adonisia.</title>
        <authorList>
            <person name="Walter J.M."/>
            <person name="Coutinho F.H."/>
            <person name="Leomil L."/>
            <person name="Hargreaves P.I."/>
            <person name="Campeao M.E."/>
            <person name="Vieira V.V."/>
            <person name="Silva B.S."/>
            <person name="Fistarol G.O."/>
            <person name="Salomon P.S."/>
            <person name="Sawabe T."/>
            <person name="Mino S."/>
            <person name="Hosokawa M."/>
            <person name="Miyashita H."/>
            <person name="Maruyama F."/>
            <person name="van Verk M.C."/>
            <person name="Dutilh B.E."/>
            <person name="Thompson C.C."/>
            <person name="Thompson F.L."/>
        </authorList>
    </citation>
    <scope>NUCLEOTIDE SEQUENCE [LARGE SCALE GENOMIC DNA]</scope>
    <source>
        <strain evidence="8 9">CCMR0081</strain>
    </source>
</reference>
<comment type="similarity">
    <text evidence="5">Belongs to the globin family.</text>
</comment>